<sequence>MACGGSEAKWRQIWGNGKEIMARMRTEHCVTSRGSRGDQNGNNWMRCVRCGRSNDEAASMKATFFTAFSAAMEEKTTRAEDALSTQLHSAIPQTASLNPLTIIHRCNVTSVRVTCMQARFNRKAMERPWVTLRGLAGRVWRPLVNADALIFVRQKTTSFYNW</sequence>
<dbReference type="AlphaFoldDB" id="R7TIA6"/>
<dbReference type="EnsemblMetazoa" id="CapteT211263">
    <property type="protein sequence ID" value="CapteP211263"/>
    <property type="gene ID" value="CapteG211263"/>
</dbReference>
<accession>R7TIA6</accession>
<reference evidence="3" key="1">
    <citation type="submission" date="2012-12" db="EMBL/GenBank/DDBJ databases">
        <authorList>
            <person name="Hellsten U."/>
            <person name="Grimwood J."/>
            <person name="Chapman J.A."/>
            <person name="Shapiro H."/>
            <person name="Aerts A."/>
            <person name="Otillar R.P."/>
            <person name="Terry A.Y."/>
            <person name="Boore J.L."/>
            <person name="Simakov O."/>
            <person name="Marletaz F."/>
            <person name="Cho S.-J."/>
            <person name="Edsinger-Gonzales E."/>
            <person name="Havlak P."/>
            <person name="Kuo D.-H."/>
            <person name="Larsson T."/>
            <person name="Lv J."/>
            <person name="Arendt D."/>
            <person name="Savage R."/>
            <person name="Osoegawa K."/>
            <person name="de Jong P."/>
            <person name="Lindberg D.R."/>
            <person name="Seaver E.C."/>
            <person name="Weisblat D.A."/>
            <person name="Putnam N.H."/>
            <person name="Grigoriev I.V."/>
            <person name="Rokhsar D.S."/>
        </authorList>
    </citation>
    <scope>NUCLEOTIDE SEQUENCE</scope>
    <source>
        <strain evidence="3">I ESC-2004</strain>
    </source>
</reference>
<reference evidence="2" key="3">
    <citation type="submission" date="2015-06" db="UniProtKB">
        <authorList>
            <consortium name="EnsemblMetazoa"/>
        </authorList>
    </citation>
    <scope>IDENTIFICATION</scope>
</reference>
<name>R7TIA6_CAPTE</name>
<organism evidence="1">
    <name type="scientific">Capitella teleta</name>
    <name type="common">Polychaete worm</name>
    <dbReference type="NCBI Taxonomy" id="283909"/>
    <lineage>
        <taxon>Eukaryota</taxon>
        <taxon>Metazoa</taxon>
        <taxon>Spiralia</taxon>
        <taxon>Lophotrochozoa</taxon>
        <taxon>Annelida</taxon>
        <taxon>Polychaeta</taxon>
        <taxon>Sedentaria</taxon>
        <taxon>Scolecida</taxon>
        <taxon>Capitellidae</taxon>
        <taxon>Capitella</taxon>
    </lineage>
</organism>
<dbReference type="HOGENOM" id="CLU_1637038_0_0_1"/>
<proteinExistence type="predicted"/>
<reference evidence="1 3" key="2">
    <citation type="journal article" date="2013" name="Nature">
        <title>Insights into bilaterian evolution from three spiralian genomes.</title>
        <authorList>
            <person name="Simakov O."/>
            <person name="Marletaz F."/>
            <person name="Cho S.J."/>
            <person name="Edsinger-Gonzales E."/>
            <person name="Havlak P."/>
            <person name="Hellsten U."/>
            <person name="Kuo D.H."/>
            <person name="Larsson T."/>
            <person name="Lv J."/>
            <person name="Arendt D."/>
            <person name="Savage R."/>
            <person name="Osoegawa K."/>
            <person name="de Jong P."/>
            <person name="Grimwood J."/>
            <person name="Chapman J.A."/>
            <person name="Shapiro H."/>
            <person name="Aerts A."/>
            <person name="Otillar R.P."/>
            <person name="Terry A.Y."/>
            <person name="Boore J.L."/>
            <person name="Grigoriev I.V."/>
            <person name="Lindberg D.R."/>
            <person name="Seaver E.C."/>
            <person name="Weisblat D.A."/>
            <person name="Putnam N.H."/>
            <person name="Rokhsar D.S."/>
        </authorList>
    </citation>
    <scope>NUCLEOTIDE SEQUENCE</scope>
    <source>
        <strain evidence="1 3">I ESC-2004</strain>
    </source>
</reference>
<evidence type="ECO:0000313" key="2">
    <source>
        <dbReference type="EnsemblMetazoa" id="CapteP211263"/>
    </source>
</evidence>
<evidence type="ECO:0000313" key="3">
    <source>
        <dbReference type="Proteomes" id="UP000014760"/>
    </source>
</evidence>
<gene>
    <name evidence="1" type="ORF">CAPTEDRAFT_211263</name>
</gene>
<keyword evidence="3" id="KW-1185">Reference proteome</keyword>
<evidence type="ECO:0000313" key="1">
    <source>
        <dbReference type="EMBL" id="ELT93573.1"/>
    </source>
</evidence>
<protein>
    <submittedName>
        <fullName evidence="1 2">Uncharacterized protein</fullName>
    </submittedName>
</protein>
<dbReference type="EMBL" id="KB309694">
    <property type="protein sequence ID" value="ELT93573.1"/>
    <property type="molecule type" value="Genomic_DNA"/>
</dbReference>
<dbReference type="EMBL" id="AMQN01002611">
    <property type="status" value="NOT_ANNOTATED_CDS"/>
    <property type="molecule type" value="Genomic_DNA"/>
</dbReference>
<dbReference type="Proteomes" id="UP000014760">
    <property type="component" value="Unassembled WGS sequence"/>
</dbReference>